<evidence type="ECO:0000256" key="5">
    <source>
        <dbReference type="ARBA" id="ARBA00022691"/>
    </source>
</evidence>
<feature type="domain" description="SAM-dependent methyltransferase TRM5/TYW2-type" evidence="8">
    <location>
        <begin position="302"/>
        <end position="405"/>
    </location>
</feature>
<evidence type="ECO:0000256" key="6">
    <source>
        <dbReference type="ARBA" id="ARBA00022694"/>
    </source>
</evidence>
<dbReference type="GO" id="GO:0070901">
    <property type="term" value="P:mitochondrial tRNA methylation"/>
    <property type="evidence" value="ECO:0007669"/>
    <property type="project" value="UniProtKB-ARBA"/>
</dbReference>
<evidence type="ECO:0000256" key="7">
    <source>
        <dbReference type="ARBA" id="ARBA00047783"/>
    </source>
</evidence>
<dbReference type="AlphaFoldDB" id="A0A2Z6NZW0"/>
<dbReference type="PANTHER" id="PTHR23245">
    <property type="entry name" value="TRNA METHYLTRANSFERASE"/>
    <property type="match status" value="1"/>
</dbReference>
<evidence type="ECO:0000259" key="8">
    <source>
        <dbReference type="PROSITE" id="PS51684"/>
    </source>
</evidence>
<keyword evidence="3" id="KW-0489">Methyltransferase</keyword>
<keyword evidence="4" id="KW-0808">Transferase</keyword>
<comment type="similarity">
    <text evidence="1">Belongs to the class I-like SAM-binding methyltransferase superfamily. TRM5/TYW2 family.</text>
</comment>
<dbReference type="InterPro" id="IPR030382">
    <property type="entry name" value="MeTrfase_TRM5/TYW2"/>
</dbReference>
<dbReference type="Gene3D" id="3.30.300.110">
    <property type="entry name" value="Met-10+ protein-like domains"/>
    <property type="match status" value="1"/>
</dbReference>
<evidence type="ECO:0000256" key="4">
    <source>
        <dbReference type="ARBA" id="ARBA00022679"/>
    </source>
</evidence>
<comment type="catalytic activity">
    <reaction evidence="7">
        <text>guanosine(37) in tRNA + S-adenosyl-L-methionine = N(1)-methylguanosine(37) in tRNA + S-adenosyl-L-homocysteine + H(+)</text>
        <dbReference type="Rhea" id="RHEA:36899"/>
        <dbReference type="Rhea" id="RHEA-COMP:10145"/>
        <dbReference type="Rhea" id="RHEA-COMP:10147"/>
        <dbReference type="ChEBI" id="CHEBI:15378"/>
        <dbReference type="ChEBI" id="CHEBI:57856"/>
        <dbReference type="ChEBI" id="CHEBI:59789"/>
        <dbReference type="ChEBI" id="CHEBI:73542"/>
        <dbReference type="ChEBI" id="CHEBI:74269"/>
        <dbReference type="EC" id="2.1.1.228"/>
    </reaction>
</comment>
<dbReference type="GO" id="GO:0005739">
    <property type="term" value="C:mitochondrion"/>
    <property type="evidence" value="ECO:0007669"/>
    <property type="project" value="GOC"/>
</dbReference>
<dbReference type="InterPro" id="IPR029063">
    <property type="entry name" value="SAM-dependent_MTases_sf"/>
</dbReference>
<keyword evidence="10" id="KW-1185">Reference proteome</keyword>
<proteinExistence type="inferred from homology"/>
<gene>
    <name evidence="9" type="ORF">TSUD_100920</name>
</gene>
<dbReference type="OrthoDB" id="408788at2759"/>
<keyword evidence="5" id="KW-0949">S-adenosyl-L-methionine</keyword>
<evidence type="ECO:0000256" key="1">
    <source>
        <dbReference type="ARBA" id="ARBA00009775"/>
    </source>
</evidence>
<dbReference type="Gene3D" id="3.40.50.150">
    <property type="entry name" value="Vaccinia Virus protein VP39"/>
    <property type="match status" value="1"/>
</dbReference>
<keyword evidence="2" id="KW-0963">Cytoplasm</keyword>
<name>A0A2Z6NZW0_TRISU</name>
<keyword evidence="6" id="KW-0819">tRNA processing</keyword>
<dbReference type="Pfam" id="PF25133">
    <property type="entry name" value="TYW2_N_2"/>
    <property type="match status" value="1"/>
</dbReference>
<organism evidence="9 10">
    <name type="scientific">Trifolium subterraneum</name>
    <name type="common">Subterranean clover</name>
    <dbReference type="NCBI Taxonomy" id="3900"/>
    <lineage>
        <taxon>Eukaryota</taxon>
        <taxon>Viridiplantae</taxon>
        <taxon>Streptophyta</taxon>
        <taxon>Embryophyta</taxon>
        <taxon>Tracheophyta</taxon>
        <taxon>Spermatophyta</taxon>
        <taxon>Magnoliopsida</taxon>
        <taxon>eudicotyledons</taxon>
        <taxon>Gunneridae</taxon>
        <taxon>Pentapetalae</taxon>
        <taxon>rosids</taxon>
        <taxon>fabids</taxon>
        <taxon>Fabales</taxon>
        <taxon>Fabaceae</taxon>
        <taxon>Papilionoideae</taxon>
        <taxon>50 kb inversion clade</taxon>
        <taxon>NPAAA clade</taxon>
        <taxon>Hologalegina</taxon>
        <taxon>IRL clade</taxon>
        <taxon>Trifolieae</taxon>
        <taxon>Trifolium</taxon>
    </lineage>
</organism>
<protein>
    <recommendedName>
        <fullName evidence="8">SAM-dependent methyltransferase TRM5/TYW2-type domain-containing protein</fullName>
    </recommendedName>
</protein>
<dbReference type="PROSITE" id="PS51684">
    <property type="entry name" value="SAM_MT_TRM5_TYW2"/>
    <property type="match status" value="1"/>
</dbReference>
<dbReference type="FunFam" id="3.30.300.110:FF:000001">
    <property type="entry name" value="tRNA (guanine(37)-N1)-methyltransferase"/>
    <property type="match status" value="1"/>
</dbReference>
<dbReference type="Proteomes" id="UP000242715">
    <property type="component" value="Unassembled WGS sequence"/>
</dbReference>
<evidence type="ECO:0000256" key="3">
    <source>
        <dbReference type="ARBA" id="ARBA00022603"/>
    </source>
</evidence>
<evidence type="ECO:0000313" key="9">
    <source>
        <dbReference type="EMBL" id="GAU42480.1"/>
    </source>
</evidence>
<dbReference type="GO" id="GO:0052906">
    <property type="term" value="F:tRNA (guanine(37)-N1)-methyltransferase activity"/>
    <property type="evidence" value="ECO:0007669"/>
    <property type="project" value="UniProtKB-EC"/>
</dbReference>
<evidence type="ECO:0000256" key="2">
    <source>
        <dbReference type="ARBA" id="ARBA00022490"/>
    </source>
</evidence>
<dbReference type="EMBL" id="DF973921">
    <property type="protein sequence ID" value="GAU42480.1"/>
    <property type="molecule type" value="Genomic_DNA"/>
</dbReference>
<dbReference type="PANTHER" id="PTHR23245:SF43">
    <property type="entry name" value="TRNA (GUANINE(37)-N1)-METHYLTRANSFERASE 2"/>
    <property type="match status" value="1"/>
</dbReference>
<dbReference type="InterPro" id="IPR056744">
    <property type="entry name" value="TRM5/TYW2-like_N"/>
</dbReference>
<dbReference type="GO" id="GO:0002939">
    <property type="term" value="P:tRNA N1-guanine methylation"/>
    <property type="evidence" value="ECO:0007669"/>
    <property type="project" value="TreeGrafter"/>
</dbReference>
<evidence type="ECO:0000313" key="10">
    <source>
        <dbReference type="Proteomes" id="UP000242715"/>
    </source>
</evidence>
<sequence>MITNLFLNPQLHPLPFPSKFIFFTHTFNKSSTILPLFPITFSTTASFSYGPSLQKSTIPHHQNDDVLNEQNFTRIFHLAALRVPSAKCSSLENRLRGHLLNWPRIRNIARVPGDEIDPNIVTLLGQQIQSKENNDGDVLSSNSVLYRDKLAKTFNTRGYVNFRNLEKISRPKRNKKKNEKEGEFVEDEGSKRVGKNGYVEVEVVEEEGSIDEGLRNLIGEEFVHSKWKGSTRLLLLDERYKDFGVEELPEAIKAVLKEYAEKSTTLTFELVRCKLTLFYDYWQTNEILEAMLPEGMIVPTAFETVGHIAHLNLKEEHLPYKKLIAKVVLDKNKPKIRTVANKIDSIHNEYRTMQLEVLAGNHSLVTTLAENGLRFHVDLAKVYWNTRLGTERQRLLSGFTRNDVV</sequence>
<accession>A0A2Z6NZW0</accession>
<dbReference type="SUPFAM" id="SSF53335">
    <property type="entry name" value="S-adenosyl-L-methionine-dependent methyltransferases"/>
    <property type="match status" value="1"/>
</dbReference>
<reference evidence="10" key="1">
    <citation type="journal article" date="2017" name="Front. Plant Sci.">
        <title>Climate Clever Clovers: New Paradigm to Reduce the Environmental Footprint of Ruminants by Breeding Low Methanogenic Forages Utilizing Haplotype Variation.</title>
        <authorList>
            <person name="Kaur P."/>
            <person name="Appels R."/>
            <person name="Bayer P.E."/>
            <person name="Keeble-Gagnere G."/>
            <person name="Wang J."/>
            <person name="Hirakawa H."/>
            <person name="Shirasawa K."/>
            <person name="Vercoe P."/>
            <person name="Stefanova K."/>
            <person name="Durmic Z."/>
            <person name="Nichols P."/>
            <person name="Revell C."/>
            <person name="Isobe S.N."/>
            <person name="Edwards D."/>
            <person name="Erskine W."/>
        </authorList>
    </citation>
    <scope>NUCLEOTIDE SEQUENCE [LARGE SCALE GENOMIC DNA]</scope>
    <source>
        <strain evidence="10">cv. Daliak</strain>
    </source>
</reference>